<comment type="caution">
    <text evidence="1">The sequence shown here is derived from an EMBL/GenBank/DDBJ whole genome shotgun (WGS) entry which is preliminary data.</text>
</comment>
<proteinExistence type="predicted"/>
<accession>A0ACC7NV54</accession>
<evidence type="ECO:0000313" key="1">
    <source>
        <dbReference type="EMBL" id="MFM9328626.1"/>
    </source>
</evidence>
<organism evidence="1 2">
    <name type="scientific">Paenibacillus mesotrionivorans</name>
    <dbReference type="NCBI Taxonomy" id="3160968"/>
    <lineage>
        <taxon>Bacteria</taxon>
        <taxon>Bacillati</taxon>
        <taxon>Bacillota</taxon>
        <taxon>Bacilli</taxon>
        <taxon>Bacillales</taxon>
        <taxon>Paenibacillaceae</taxon>
        <taxon>Paenibacillus</taxon>
    </lineage>
</organism>
<reference evidence="1" key="1">
    <citation type="submission" date="2024-12" db="EMBL/GenBank/DDBJ databases">
        <authorList>
            <person name="Wu N."/>
        </authorList>
    </citation>
    <scope>NUCLEOTIDE SEQUENCE</scope>
    <source>
        <strain evidence="1">P15</strain>
    </source>
</reference>
<name>A0ACC7NV54_9BACL</name>
<evidence type="ECO:0000313" key="2">
    <source>
        <dbReference type="Proteomes" id="UP001631969"/>
    </source>
</evidence>
<dbReference type="Proteomes" id="UP001631969">
    <property type="component" value="Unassembled WGS sequence"/>
</dbReference>
<dbReference type="EMBL" id="JBJURJ010000006">
    <property type="protein sequence ID" value="MFM9328626.1"/>
    <property type="molecule type" value="Genomic_DNA"/>
</dbReference>
<sequence>MKRLLALLTAGAGTALLSGCESLVVLNPQGPVARSIAELINWSLMWMLLVVVVVIGLFVFIVWKYREKPGNEDYEPPEEHGSLALEITWVVIPILIVIALTIPTVKALYKLEDVPAGYEDQTPLVIHVTSADWKWIFSYPEQNIETVNYVNIPAGRTVDFRLTSAGTMQSFWIPALAGQKYAMAKMENQLFLAADHPGSYLGRNTNFNGKGYSGMEFEVLSQTPKEFEEWVSDVKATAPKLSEPEYEKLLEPTHLGRQTYSNTHLEWVNHADPDSKSYTNPEMYRLDHGYPGKTFTEPDQYNAPNSGESQNNTKKDGGEKHGH</sequence>
<keyword evidence="2" id="KW-1185">Reference proteome</keyword>
<protein>
    <submittedName>
        <fullName evidence="1">Cytochrome aa3 quinol oxidase subunit II</fullName>
    </submittedName>
</protein>
<gene>
    <name evidence="1" type="primary">qoxA</name>
    <name evidence="1" type="ORF">ACI1P1_10035</name>
</gene>